<reference evidence="1" key="2">
    <citation type="journal article" date="2015" name="Data Brief">
        <title>Shoot transcriptome of the giant reed, Arundo donax.</title>
        <authorList>
            <person name="Barrero R.A."/>
            <person name="Guerrero F.D."/>
            <person name="Moolhuijzen P."/>
            <person name="Goolsby J.A."/>
            <person name="Tidwell J."/>
            <person name="Bellgard S.E."/>
            <person name="Bellgard M.I."/>
        </authorList>
    </citation>
    <scope>NUCLEOTIDE SEQUENCE</scope>
    <source>
        <tissue evidence="1">Shoot tissue taken approximately 20 cm above the soil surface</tissue>
    </source>
</reference>
<proteinExistence type="predicted"/>
<dbReference type="EMBL" id="GBRH01178170">
    <property type="protein sequence ID" value="JAE19726.1"/>
    <property type="molecule type" value="Transcribed_RNA"/>
</dbReference>
<reference evidence="1" key="1">
    <citation type="submission" date="2014-09" db="EMBL/GenBank/DDBJ databases">
        <authorList>
            <person name="Magalhaes I.L.F."/>
            <person name="Oliveira U."/>
            <person name="Santos F.R."/>
            <person name="Vidigal T.H.D.A."/>
            <person name="Brescovit A.D."/>
            <person name="Santos A.J."/>
        </authorList>
    </citation>
    <scope>NUCLEOTIDE SEQUENCE</scope>
    <source>
        <tissue evidence="1">Shoot tissue taken approximately 20 cm above the soil surface</tissue>
    </source>
</reference>
<dbReference type="AlphaFoldDB" id="A0A0A9GB00"/>
<protein>
    <submittedName>
        <fullName evidence="1">Uncharacterized protein</fullName>
    </submittedName>
</protein>
<accession>A0A0A9GB00</accession>
<organism evidence="1">
    <name type="scientific">Arundo donax</name>
    <name type="common">Giant reed</name>
    <name type="synonym">Donax arundinaceus</name>
    <dbReference type="NCBI Taxonomy" id="35708"/>
    <lineage>
        <taxon>Eukaryota</taxon>
        <taxon>Viridiplantae</taxon>
        <taxon>Streptophyta</taxon>
        <taxon>Embryophyta</taxon>
        <taxon>Tracheophyta</taxon>
        <taxon>Spermatophyta</taxon>
        <taxon>Magnoliopsida</taxon>
        <taxon>Liliopsida</taxon>
        <taxon>Poales</taxon>
        <taxon>Poaceae</taxon>
        <taxon>PACMAD clade</taxon>
        <taxon>Arundinoideae</taxon>
        <taxon>Arundineae</taxon>
        <taxon>Arundo</taxon>
    </lineage>
</organism>
<name>A0A0A9GB00_ARUDO</name>
<sequence length="95" mass="11318">MRSVEYLVTFQRPKELVRKENSTHPLVPGLLKCNHRGPKVQKELLHLICLRWTKWPTNLDHFSNHQNQLELSKWEKLTHRNSIPQLKRHHSGLSV</sequence>
<evidence type="ECO:0000313" key="1">
    <source>
        <dbReference type="EMBL" id="JAE19726.1"/>
    </source>
</evidence>